<dbReference type="AlphaFoldDB" id="A0A5J5K8S0"/>
<accession>A0A5J5K8S0</accession>
<dbReference type="GO" id="GO:0004674">
    <property type="term" value="F:protein serine/threonine kinase activity"/>
    <property type="evidence" value="ECO:0007669"/>
    <property type="project" value="UniProtKB-KW"/>
</dbReference>
<gene>
    <name evidence="4" type="ORF">F5972_00575</name>
</gene>
<dbReference type="SUPFAM" id="SSF55874">
    <property type="entry name" value="ATPase domain of HSP90 chaperone/DNA topoisomerase II/histidine kinase"/>
    <property type="match status" value="1"/>
</dbReference>
<dbReference type="InterPro" id="IPR036890">
    <property type="entry name" value="HATPase_C_sf"/>
</dbReference>
<reference evidence="4 5" key="1">
    <citation type="submission" date="2019-09" db="EMBL/GenBank/DDBJ databases">
        <title>Screening of Novel Bioactive Compounds from Soil-Associated.</title>
        <authorList>
            <person name="Gong X."/>
        </authorList>
    </citation>
    <scope>NUCLEOTIDE SEQUENCE [LARGE SCALE GENOMIC DNA]</scope>
    <source>
        <strain evidence="4 5">Gxj-6</strain>
    </source>
</reference>
<keyword evidence="5" id="KW-1185">Reference proteome</keyword>
<feature type="domain" description="Histidine kinase/HSP90-like ATPase" evidence="3">
    <location>
        <begin position="87"/>
        <end position="203"/>
    </location>
</feature>
<evidence type="ECO:0000313" key="5">
    <source>
        <dbReference type="Proteomes" id="UP000327011"/>
    </source>
</evidence>
<evidence type="ECO:0000313" key="4">
    <source>
        <dbReference type="EMBL" id="KAA9381380.1"/>
    </source>
</evidence>
<evidence type="ECO:0000259" key="3">
    <source>
        <dbReference type="Pfam" id="PF13581"/>
    </source>
</evidence>
<organism evidence="4 5">
    <name type="scientific">Microbispora cellulosiformans</name>
    <dbReference type="NCBI Taxonomy" id="2614688"/>
    <lineage>
        <taxon>Bacteria</taxon>
        <taxon>Bacillati</taxon>
        <taxon>Actinomycetota</taxon>
        <taxon>Actinomycetes</taxon>
        <taxon>Streptosporangiales</taxon>
        <taxon>Streptosporangiaceae</taxon>
        <taxon>Microbispora</taxon>
    </lineage>
</organism>
<evidence type="ECO:0000256" key="1">
    <source>
        <dbReference type="ARBA" id="ARBA00022527"/>
    </source>
</evidence>
<keyword evidence="4" id="KW-0547">Nucleotide-binding</keyword>
<keyword evidence="1" id="KW-0418">Kinase</keyword>
<feature type="region of interest" description="Disordered" evidence="2">
    <location>
        <begin position="1"/>
        <end position="75"/>
    </location>
</feature>
<dbReference type="PANTHER" id="PTHR35526:SF3">
    <property type="entry name" value="ANTI-SIGMA-F FACTOR RSBW"/>
    <property type="match status" value="1"/>
</dbReference>
<dbReference type="InterPro" id="IPR003594">
    <property type="entry name" value="HATPase_dom"/>
</dbReference>
<proteinExistence type="predicted"/>
<dbReference type="PANTHER" id="PTHR35526">
    <property type="entry name" value="ANTI-SIGMA-F FACTOR RSBW-RELATED"/>
    <property type="match status" value="1"/>
</dbReference>
<dbReference type="Proteomes" id="UP000327011">
    <property type="component" value="Unassembled WGS sequence"/>
</dbReference>
<protein>
    <submittedName>
        <fullName evidence="4">ATP-binding protein</fullName>
    </submittedName>
</protein>
<dbReference type="RefSeq" id="WP_150930011.1">
    <property type="nucleotide sequence ID" value="NZ_VYTZ01000001.1"/>
</dbReference>
<sequence length="208" mass="21846">MRAAGSAAARSIPDERGETPPPTGRGEGRAGRGRRPGGRTFRLEAIGDGGRAARRVRRDGPEAARCGRARRADPPAVRHLATGVPRADRSVPEARKWARGLLGERVAAPVLDDVVLLLSEVVTNAVTHSGSGRDEDGRVAVRVTCDSGGVRVEVRDGGSATGAPVVRAPDIEAVGGRGLWLVDGLATAWGTWRDDAGATVWFRVAARR</sequence>
<keyword evidence="1" id="KW-0723">Serine/threonine-protein kinase</keyword>
<dbReference type="Gene3D" id="3.30.565.10">
    <property type="entry name" value="Histidine kinase-like ATPase, C-terminal domain"/>
    <property type="match status" value="1"/>
</dbReference>
<dbReference type="GO" id="GO:0005524">
    <property type="term" value="F:ATP binding"/>
    <property type="evidence" value="ECO:0007669"/>
    <property type="project" value="UniProtKB-KW"/>
</dbReference>
<comment type="caution">
    <text evidence="4">The sequence shown here is derived from an EMBL/GenBank/DDBJ whole genome shotgun (WGS) entry which is preliminary data.</text>
</comment>
<dbReference type="CDD" id="cd16936">
    <property type="entry name" value="HATPase_RsbW-like"/>
    <property type="match status" value="1"/>
</dbReference>
<dbReference type="EMBL" id="VYTZ01000001">
    <property type="protein sequence ID" value="KAA9381380.1"/>
    <property type="molecule type" value="Genomic_DNA"/>
</dbReference>
<keyword evidence="4" id="KW-0067">ATP-binding</keyword>
<evidence type="ECO:0000256" key="2">
    <source>
        <dbReference type="SAM" id="MobiDB-lite"/>
    </source>
</evidence>
<dbReference type="Pfam" id="PF13581">
    <property type="entry name" value="HATPase_c_2"/>
    <property type="match status" value="1"/>
</dbReference>
<dbReference type="InterPro" id="IPR050267">
    <property type="entry name" value="Anti-sigma-factor_SerPK"/>
</dbReference>
<name>A0A5J5K8S0_9ACTN</name>
<keyword evidence="1" id="KW-0808">Transferase</keyword>